<dbReference type="GO" id="GO:0016020">
    <property type="term" value="C:membrane"/>
    <property type="evidence" value="ECO:0007669"/>
    <property type="project" value="UniProtKB-SubCell"/>
</dbReference>
<evidence type="ECO:0000313" key="11">
    <source>
        <dbReference type="Proteomes" id="UP001144397"/>
    </source>
</evidence>
<keyword evidence="4" id="KW-1133">Transmembrane helix</keyword>
<dbReference type="Pfam" id="PF01145">
    <property type="entry name" value="Band_7"/>
    <property type="match status" value="1"/>
</dbReference>
<dbReference type="PANTHER" id="PTHR43327:SF2">
    <property type="entry name" value="MODULATOR OF FTSH PROTEASE HFLK"/>
    <property type="match status" value="1"/>
</dbReference>
<dbReference type="InterPro" id="IPR050710">
    <property type="entry name" value="Band7/mec-2_domain"/>
</dbReference>
<proteinExistence type="inferred from homology"/>
<dbReference type="Proteomes" id="UP001245370">
    <property type="component" value="Unassembled WGS sequence"/>
</dbReference>
<dbReference type="EMBL" id="BSDO01000006">
    <property type="protein sequence ID" value="GLI24067.1"/>
    <property type="molecule type" value="Genomic_DNA"/>
</dbReference>
<evidence type="ECO:0000313" key="12">
    <source>
        <dbReference type="Proteomes" id="UP001245370"/>
    </source>
</evidence>
<dbReference type="GeneID" id="95764520"/>
<evidence type="ECO:0000256" key="3">
    <source>
        <dbReference type="ARBA" id="ARBA00022692"/>
    </source>
</evidence>
<evidence type="ECO:0000313" key="9">
    <source>
        <dbReference type="EMBL" id="GLI24067.1"/>
    </source>
</evidence>
<accession>A0A9W6CRQ2</accession>
<evidence type="ECO:0000256" key="6">
    <source>
        <dbReference type="RuleBase" id="RU364113"/>
    </source>
</evidence>
<evidence type="ECO:0000313" key="10">
    <source>
        <dbReference type="EMBL" id="MDR6335379.1"/>
    </source>
</evidence>
<dbReference type="EMBL" id="JAVDPY010000007">
    <property type="protein sequence ID" value="MDR6335379.1"/>
    <property type="molecule type" value="Genomic_DNA"/>
</dbReference>
<dbReference type="Proteomes" id="UP001144397">
    <property type="component" value="Unassembled WGS sequence"/>
</dbReference>
<dbReference type="NCBIfam" id="TIGR01933">
    <property type="entry name" value="hflK"/>
    <property type="match status" value="1"/>
</dbReference>
<dbReference type="GO" id="GO:0008233">
    <property type="term" value="F:peptidase activity"/>
    <property type="evidence" value="ECO:0007669"/>
    <property type="project" value="UniProtKB-KW"/>
</dbReference>
<reference evidence="10 12" key="2">
    <citation type="submission" date="2023-07" db="EMBL/GenBank/DDBJ databases">
        <title>Genomic Encyclopedia of Type Strains, Phase IV (KMG-IV): sequencing the most valuable type-strain genomes for metagenomic binning, comparative biology and taxonomic classification.</title>
        <authorList>
            <person name="Goeker M."/>
        </authorList>
    </citation>
    <scope>NUCLEOTIDE SEQUENCE [LARGE SCALE GENOMIC DNA]</scope>
    <source>
        <strain evidence="10 12">DSM 338</strain>
    </source>
</reference>
<reference evidence="9" key="1">
    <citation type="submission" date="2022-12" db="EMBL/GenBank/DDBJ databases">
        <title>Reference genome sequencing for broad-spectrum identification of bacterial and archaeal isolates by mass spectrometry.</title>
        <authorList>
            <person name="Sekiguchi Y."/>
            <person name="Tourlousse D.M."/>
        </authorList>
    </citation>
    <scope>NUCLEOTIDE SEQUENCE</scope>
    <source>
        <strain evidence="9">301</strain>
    </source>
</reference>
<sequence length="367" mass="40583">MANIEAVPPIQETPTEDTPPPSARVPEPVQQQPFEGLAREQVSEMLRLPHFGRRGALVAVGLVAVLWAASGFYRVQPDEQGIVLRFGKWVATEPSGVHYHWPYPVETILLPKTTQINQMVLGSRDGRRERSQMLTGDENIVEVDCVVFWRIRDAGQFLFNVADAEGTLRVTAESALREVIGQNPIQAALSDKRQQIAQQTEVVLQRLLDKYQAGIVITQVQLLRIDPPAAVIDAFNDVQRARADQERARNEAEAYRNDILPRARGEAERIVQEAQAYGEQAVDLAKGEAQSFLAVEAAYERHKDVTLRRLYLEGVDEVLKHSGRVIVDLSAHGSSIVPYLPLTEAEKRAATLPAPPVADQASTGGAK</sequence>
<dbReference type="InterPro" id="IPR036013">
    <property type="entry name" value="Band_7/SPFH_dom_sf"/>
</dbReference>
<gene>
    <name evidence="10" type="ORF">GGQ86_003874</name>
    <name evidence="9" type="ORF">XFLAVUS301_37410</name>
</gene>
<evidence type="ECO:0000256" key="7">
    <source>
        <dbReference type="SAM" id="MobiDB-lite"/>
    </source>
</evidence>
<evidence type="ECO:0000256" key="2">
    <source>
        <dbReference type="ARBA" id="ARBA00006971"/>
    </source>
</evidence>
<dbReference type="Gene3D" id="3.30.479.30">
    <property type="entry name" value="Band 7 domain"/>
    <property type="match status" value="1"/>
</dbReference>
<evidence type="ECO:0000256" key="1">
    <source>
        <dbReference type="ARBA" id="ARBA00004167"/>
    </source>
</evidence>
<dbReference type="InterPro" id="IPR010201">
    <property type="entry name" value="HflK"/>
</dbReference>
<dbReference type="InterPro" id="IPR001107">
    <property type="entry name" value="Band_7"/>
</dbReference>
<keyword evidence="10" id="KW-0645">Protease</keyword>
<comment type="function">
    <text evidence="6">HflC and HflK could encode or regulate a protease.</text>
</comment>
<dbReference type="RefSeq" id="WP_281808892.1">
    <property type="nucleotide sequence ID" value="NZ_BSDO01000006.1"/>
</dbReference>
<keyword evidence="10" id="KW-0378">Hydrolase</keyword>
<comment type="subcellular location">
    <subcellularLocation>
        <location evidence="1">Membrane</location>
        <topology evidence="1">Single-pass membrane protein</topology>
    </subcellularLocation>
</comment>
<feature type="region of interest" description="Disordered" evidence="7">
    <location>
        <begin position="1"/>
        <end position="28"/>
    </location>
</feature>
<dbReference type="GO" id="GO:0006508">
    <property type="term" value="P:proteolysis"/>
    <property type="evidence" value="ECO:0007669"/>
    <property type="project" value="UniProtKB-KW"/>
</dbReference>
<keyword evidence="12" id="KW-1185">Reference proteome</keyword>
<feature type="domain" description="Band 7" evidence="8">
    <location>
        <begin position="70"/>
        <end position="239"/>
    </location>
</feature>
<comment type="subunit">
    <text evidence="6">HflC and HflK may interact to form a multimeric complex.</text>
</comment>
<evidence type="ECO:0000256" key="4">
    <source>
        <dbReference type="ARBA" id="ARBA00022989"/>
    </source>
</evidence>
<dbReference type="AlphaFoldDB" id="A0A9W6CRQ2"/>
<comment type="similarity">
    <text evidence="2 6">Belongs to the band 7/mec-2 family. HflK subfamily.</text>
</comment>
<organism evidence="9 11">
    <name type="scientific">Xanthobacter flavus</name>
    <dbReference type="NCBI Taxonomy" id="281"/>
    <lineage>
        <taxon>Bacteria</taxon>
        <taxon>Pseudomonadati</taxon>
        <taxon>Pseudomonadota</taxon>
        <taxon>Alphaproteobacteria</taxon>
        <taxon>Hyphomicrobiales</taxon>
        <taxon>Xanthobacteraceae</taxon>
        <taxon>Xanthobacter</taxon>
    </lineage>
</organism>
<name>A0A9W6CRQ2_XANFL</name>
<dbReference type="PANTHER" id="PTHR43327">
    <property type="entry name" value="STOMATIN-LIKE PROTEIN 2, MITOCHONDRIAL"/>
    <property type="match status" value="1"/>
</dbReference>
<dbReference type="SUPFAM" id="SSF117892">
    <property type="entry name" value="Band 7/SPFH domain"/>
    <property type="match status" value="1"/>
</dbReference>
<evidence type="ECO:0000259" key="8">
    <source>
        <dbReference type="SMART" id="SM00244"/>
    </source>
</evidence>
<dbReference type="CDD" id="cd03404">
    <property type="entry name" value="SPFH_HflK"/>
    <property type="match status" value="1"/>
</dbReference>
<keyword evidence="5" id="KW-0472">Membrane</keyword>
<protein>
    <recommendedName>
        <fullName evidence="6">Protein HflK</fullName>
    </recommendedName>
</protein>
<dbReference type="SMART" id="SM00244">
    <property type="entry name" value="PHB"/>
    <property type="match status" value="1"/>
</dbReference>
<keyword evidence="3" id="KW-0812">Transmembrane</keyword>
<comment type="caution">
    <text evidence="9">The sequence shown here is derived from an EMBL/GenBank/DDBJ whole genome shotgun (WGS) entry which is preliminary data.</text>
</comment>
<evidence type="ECO:0000256" key="5">
    <source>
        <dbReference type="ARBA" id="ARBA00023136"/>
    </source>
</evidence>